<evidence type="ECO:0000256" key="1">
    <source>
        <dbReference type="ARBA" id="ARBA00005184"/>
    </source>
</evidence>
<dbReference type="SUPFAM" id="SSF51126">
    <property type="entry name" value="Pectin lyase-like"/>
    <property type="match status" value="1"/>
</dbReference>
<dbReference type="InterPro" id="IPR000070">
    <property type="entry name" value="Pectinesterase_cat"/>
</dbReference>
<comment type="pathway">
    <text evidence="1">Glycan metabolism; pectin degradation; 2-dehydro-3-deoxy-D-gluconate from pectin: step 1/5.</text>
</comment>
<dbReference type="AlphaFoldDB" id="M8C439"/>
<feature type="domain" description="Pectinesterase catalytic" evidence="4">
    <location>
        <begin position="41"/>
        <end position="115"/>
    </location>
</feature>
<evidence type="ECO:0000313" key="5">
    <source>
        <dbReference type="EnsemblPlants" id="EMT28828"/>
    </source>
</evidence>
<dbReference type="Gene3D" id="2.160.20.10">
    <property type="entry name" value="Single-stranded right-handed beta-helix, Pectin lyase-like"/>
    <property type="match status" value="1"/>
</dbReference>
<dbReference type="GO" id="GO:0030599">
    <property type="term" value="F:pectinesterase activity"/>
    <property type="evidence" value="ECO:0007669"/>
    <property type="project" value="InterPro"/>
</dbReference>
<keyword evidence="2" id="KW-0378">Hydrolase</keyword>
<evidence type="ECO:0000259" key="4">
    <source>
        <dbReference type="Pfam" id="PF01095"/>
    </source>
</evidence>
<dbReference type="GO" id="GO:0045490">
    <property type="term" value="P:pectin catabolic process"/>
    <property type="evidence" value="ECO:0007669"/>
    <property type="project" value="UniProtKB-UniPathway"/>
</dbReference>
<organism evidence="5">
    <name type="scientific">Aegilops tauschii</name>
    <name type="common">Tausch's goatgrass</name>
    <name type="synonym">Aegilops squarrosa</name>
    <dbReference type="NCBI Taxonomy" id="37682"/>
    <lineage>
        <taxon>Eukaryota</taxon>
        <taxon>Viridiplantae</taxon>
        <taxon>Streptophyta</taxon>
        <taxon>Embryophyta</taxon>
        <taxon>Tracheophyta</taxon>
        <taxon>Spermatophyta</taxon>
        <taxon>Magnoliopsida</taxon>
        <taxon>Liliopsida</taxon>
        <taxon>Poales</taxon>
        <taxon>Poaceae</taxon>
        <taxon>BOP clade</taxon>
        <taxon>Pooideae</taxon>
        <taxon>Triticodae</taxon>
        <taxon>Triticeae</taxon>
        <taxon>Triticinae</taxon>
        <taxon>Aegilops</taxon>
    </lineage>
</organism>
<reference evidence="5" key="1">
    <citation type="submission" date="2015-06" db="UniProtKB">
        <authorList>
            <consortium name="EnsemblPlants"/>
        </authorList>
    </citation>
    <scope>IDENTIFICATION</scope>
</reference>
<dbReference type="InterPro" id="IPR011050">
    <property type="entry name" value="Pectin_lyase_fold/virulence"/>
</dbReference>
<name>M8C439_AEGTA</name>
<dbReference type="Pfam" id="PF01095">
    <property type="entry name" value="Pectinesterase"/>
    <property type="match status" value="1"/>
</dbReference>
<evidence type="ECO:0000256" key="3">
    <source>
        <dbReference type="ARBA" id="ARBA00023085"/>
    </source>
</evidence>
<accession>M8C439</accession>
<keyword evidence="3" id="KW-0063">Aspartyl esterase</keyword>
<dbReference type="EnsemblPlants" id="EMT28828">
    <property type="protein sequence ID" value="EMT28828"/>
    <property type="gene ID" value="F775_11314"/>
</dbReference>
<sequence>MIRLGLGLAYLLVLFQVRLCYGLIVCHLHTPLQGFDAIVSLRDDLLHAQANQTVKAATTQTFLSRPWKAYSLVVFMEVESYIGGVVRPEGWLAWDKNQTTLTTLYYAKYMNTGSTLASAAG</sequence>
<dbReference type="GO" id="GO:0042545">
    <property type="term" value="P:cell wall modification"/>
    <property type="evidence" value="ECO:0007669"/>
    <property type="project" value="InterPro"/>
</dbReference>
<dbReference type="InterPro" id="IPR012334">
    <property type="entry name" value="Pectin_lyas_fold"/>
</dbReference>
<protein>
    <submittedName>
        <fullName evidence="5">Pectinesterase</fullName>
    </submittedName>
</protein>
<dbReference type="PANTHER" id="PTHR31707">
    <property type="entry name" value="PECTINESTERASE"/>
    <property type="match status" value="1"/>
</dbReference>
<evidence type="ECO:0000256" key="2">
    <source>
        <dbReference type="ARBA" id="ARBA00022801"/>
    </source>
</evidence>
<dbReference type="UniPathway" id="UPA00545">
    <property type="reaction ID" value="UER00823"/>
</dbReference>
<proteinExistence type="predicted"/>